<dbReference type="EMBL" id="SLVJ01000016">
    <property type="protein sequence ID" value="TCM65040.1"/>
    <property type="molecule type" value="Genomic_DNA"/>
</dbReference>
<dbReference type="CDD" id="cd00254">
    <property type="entry name" value="LT-like"/>
    <property type="match status" value="1"/>
</dbReference>
<dbReference type="InterPro" id="IPR023346">
    <property type="entry name" value="Lysozyme-like_dom_sf"/>
</dbReference>
<dbReference type="InterPro" id="IPR008258">
    <property type="entry name" value="Transglycosylase_SLT_dom_1"/>
</dbReference>
<comment type="similarity">
    <text evidence="1">Belongs to the transglycosylase Slt family.</text>
</comment>
<evidence type="ECO:0000256" key="1">
    <source>
        <dbReference type="ARBA" id="ARBA00007734"/>
    </source>
</evidence>
<dbReference type="Pfam" id="PF01464">
    <property type="entry name" value="SLT"/>
    <property type="match status" value="1"/>
</dbReference>
<proteinExistence type="inferred from homology"/>
<name>A0A4R1XRW2_ACICA</name>
<organism evidence="3 4">
    <name type="scientific">Acinetobacter calcoaceticus</name>
    <dbReference type="NCBI Taxonomy" id="471"/>
    <lineage>
        <taxon>Bacteria</taxon>
        <taxon>Pseudomonadati</taxon>
        <taxon>Pseudomonadota</taxon>
        <taxon>Gammaproteobacteria</taxon>
        <taxon>Moraxellales</taxon>
        <taxon>Moraxellaceae</taxon>
        <taxon>Acinetobacter</taxon>
        <taxon>Acinetobacter calcoaceticus/baumannii complex</taxon>
    </lineage>
</organism>
<comment type="caution">
    <text evidence="3">The sequence shown here is derived from an EMBL/GenBank/DDBJ whole genome shotgun (WGS) entry which is preliminary data.</text>
</comment>
<evidence type="ECO:0000313" key="4">
    <source>
        <dbReference type="Proteomes" id="UP000294963"/>
    </source>
</evidence>
<dbReference type="AlphaFoldDB" id="A0A4R1XRW2"/>
<feature type="domain" description="Transglycosylase SLT" evidence="2">
    <location>
        <begin position="29"/>
        <end position="130"/>
    </location>
</feature>
<keyword evidence="4" id="KW-1185">Reference proteome</keyword>
<dbReference type="PANTHER" id="PTHR37423">
    <property type="entry name" value="SOLUBLE LYTIC MUREIN TRANSGLYCOSYLASE-RELATED"/>
    <property type="match status" value="1"/>
</dbReference>
<accession>A0A4R1XRW2</accession>
<evidence type="ECO:0000313" key="3">
    <source>
        <dbReference type="EMBL" id="TCM65040.1"/>
    </source>
</evidence>
<dbReference type="PANTHER" id="PTHR37423:SF2">
    <property type="entry name" value="MEMBRANE-BOUND LYTIC MUREIN TRANSGLYCOSYLASE C"/>
    <property type="match status" value="1"/>
</dbReference>
<evidence type="ECO:0000259" key="2">
    <source>
        <dbReference type="Pfam" id="PF01464"/>
    </source>
</evidence>
<dbReference type="SUPFAM" id="SSF53955">
    <property type="entry name" value="Lysozyme-like"/>
    <property type="match status" value="1"/>
</dbReference>
<protein>
    <submittedName>
        <fullName evidence="3">Transglycosylase-like protein with SLT domain</fullName>
    </submittedName>
</protein>
<sequence length="149" mass="16553">MTSRSSKLSNGIQKAYSVPKATADRVSPMIIQSADQQGVHPVLLAAMIHQESSYRSHVVSSAGAVGLTQVMPRYWQQKCPGDLFDERTNINCGSYILASYNQSAGSWKKALAYYNVGPTNYNTSWKMKRQGHKYANQVNQHEKDLKAAL</sequence>
<dbReference type="Proteomes" id="UP000294963">
    <property type="component" value="Unassembled WGS sequence"/>
</dbReference>
<gene>
    <name evidence="3" type="ORF">EC844_1163</name>
</gene>
<reference evidence="3 4" key="1">
    <citation type="submission" date="2019-03" db="EMBL/GenBank/DDBJ databases">
        <title>Genomic analyses of the natural microbiome of Caenorhabditis elegans.</title>
        <authorList>
            <person name="Samuel B."/>
        </authorList>
    </citation>
    <scope>NUCLEOTIDE SEQUENCE [LARGE SCALE GENOMIC DNA]</scope>
    <source>
        <strain evidence="3 4">JUb89</strain>
    </source>
</reference>
<dbReference type="Gene3D" id="1.10.530.10">
    <property type="match status" value="1"/>
</dbReference>